<keyword evidence="2" id="KW-0808">Transferase</keyword>
<sequence length="625" mass="65847">MTSTGPDNDSAGTSGTTGDSGATGAPTGGHSRRRRRRQVHRRAAPPSPDMRRATRSTQDAASPADSPDAGTDSTAVAATRPTRVPKTFHGEIPDAETAPFVALTVAASGIHPTTSRLVAVAAVLYDAEGHPVSFTGNRPACSDGSDLTGGTSTAADADPTELTGVVQQINPGEDPGPWHLHGYTEADLGQAPGFATVAPLLFSLLDGRTVICHDTTVTWGFIIQEYRRAQRAANRSAPQGGNRGRRRNTRRPRKIAVPVPERIVDTMTTARRQSVPVIDPRLRSIAAHYRGAEGLELAADTLPDLGAVASEARTATGADELLLADARILLPLHLVQEDLADAGRGIIQSALPADLTADRFGLQRSTIRVDATTTPRPFANPGVPGDDGRLTEGMEFVVSPDVATDPDEIISAGLRAGLVYSEKLNRTSSLVVCNANHELRGKAMHAHRKNIPLFTDTGFFDALEDVETGTASTGEPETRPATPRIPAPQRGGQGRPRKKQGGRQGAKQDAKQGGRQGSPQSNRRTPIRQPQQHGDDGGTDGGNGASSATSGSTGFSGNRNRNHNRRRSSGNSGGQQKQGQQKQGKAKQGSGGNSGSGSNRSGARRRRRSGANRRQNQSNQSNQSK</sequence>
<feature type="region of interest" description="Disordered" evidence="1">
    <location>
        <begin position="468"/>
        <end position="625"/>
    </location>
</feature>
<dbReference type="Gene3D" id="3.30.420.10">
    <property type="entry name" value="Ribonuclease H-like superfamily/Ribonuclease H"/>
    <property type="match status" value="1"/>
</dbReference>
<evidence type="ECO:0000313" key="2">
    <source>
        <dbReference type="EMBL" id="AEK37853.1"/>
    </source>
</evidence>
<organism evidence="2 3">
    <name type="scientific">Corynebacterium variabile (strain DSM 44702 / CIP 107183 / JCM 12073 / NCIMB 30131)</name>
    <name type="common">Corynebacterium mooreparkense</name>
    <dbReference type="NCBI Taxonomy" id="858619"/>
    <lineage>
        <taxon>Bacteria</taxon>
        <taxon>Bacillati</taxon>
        <taxon>Actinomycetota</taxon>
        <taxon>Actinomycetes</taxon>
        <taxon>Mycobacteriales</taxon>
        <taxon>Corynebacteriaceae</taxon>
        <taxon>Corynebacterium</taxon>
    </lineage>
</organism>
<dbReference type="KEGG" id="cva:CVAR_2508"/>
<feature type="compositionally biased region" description="Basic residues" evidence="1">
    <location>
        <begin position="602"/>
        <end position="611"/>
    </location>
</feature>
<dbReference type="GO" id="GO:0003676">
    <property type="term" value="F:nucleic acid binding"/>
    <property type="evidence" value="ECO:0007669"/>
    <property type="project" value="InterPro"/>
</dbReference>
<keyword evidence="2" id="KW-0548">Nucleotidyltransferase</keyword>
<evidence type="ECO:0000313" key="3">
    <source>
        <dbReference type="Proteomes" id="UP000006659"/>
    </source>
</evidence>
<proteinExistence type="predicted"/>
<feature type="compositionally biased region" description="Low complexity" evidence="1">
    <location>
        <begin position="545"/>
        <end position="559"/>
    </location>
</feature>
<feature type="compositionally biased region" description="Low complexity" evidence="1">
    <location>
        <begin position="574"/>
        <end position="588"/>
    </location>
</feature>
<accession>G0HFG4</accession>
<feature type="compositionally biased region" description="Low complexity" evidence="1">
    <location>
        <begin position="56"/>
        <end position="73"/>
    </location>
</feature>
<dbReference type="InterPro" id="IPR012337">
    <property type="entry name" value="RNaseH-like_sf"/>
</dbReference>
<feature type="compositionally biased region" description="Basic residues" evidence="1">
    <location>
        <begin position="243"/>
        <end position="253"/>
    </location>
</feature>
<feature type="compositionally biased region" description="Polar residues" evidence="1">
    <location>
        <begin position="518"/>
        <end position="532"/>
    </location>
</feature>
<dbReference type="InterPro" id="IPR036397">
    <property type="entry name" value="RNaseH_sf"/>
</dbReference>
<evidence type="ECO:0000256" key="1">
    <source>
        <dbReference type="SAM" id="MobiDB-lite"/>
    </source>
</evidence>
<dbReference type="SUPFAM" id="SSF53098">
    <property type="entry name" value="Ribonuclease H-like"/>
    <property type="match status" value="1"/>
</dbReference>
<gene>
    <name evidence="2" type="primary">dnaQ</name>
    <name evidence="2" type="ordered locus">CVAR_2508</name>
</gene>
<dbReference type="STRING" id="858619.CVAR_2508"/>
<dbReference type="Proteomes" id="UP000006659">
    <property type="component" value="Chromosome"/>
</dbReference>
<name>G0HFG4_CORVD</name>
<feature type="compositionally biased region" description="Low complexity" evidence="1">
    <location>
        <begin position="612"/>
        <end position="625"/>
    </location>
</feature>
<dbReference type="RefSeq" id="WP_014011004.1">
    <property type="nucleotide sequence ID" value="NC_015859.1"/>
</dbReference>
<feature type="compositionally biased region" description="Basic residues" evidence="1">
    <location>
        <begin position="30"/>
        <end position="43"/>
    </location>
</feature>
<feature type="region of interest" description="Disordered" evidence="1">
    <location>
        <begin position="1"/>
        <end position="90"/>
    </location>
</feature>
<feature type="compositionally biased region" description="Low complexity" evidence="1">
    <location>
        <begin position="10"/>
        <end position="29"/>
    </location>
</feature>
<protein>
    <submittedName>
        <fullName evidence="2">DNA polymerase III epsilon subunit</fullName>
        <ecNumber evidence="2">2.7.7.7</ecNumber>
    </submittedName>
</protein>
<feature type="region of interest" description="Disordered" evidence="1">
    <location>
        <begin position="231"/>
        <end position="253"/>
    </location>
</feature>
<reference evidence="2 3" key="1">
    <citation type="journal article" date="2011" name="BMC Genomics">
        <title>Complete genome sequence of Corynebacterium variabile DSM 44702 isolated from the surface of smear-ripened cheeses and insights into cheese ripening and flavor generation.</title>
        <authorList>
            <person name="Schroeder J."/>
            <person name="Maus I."/>
            <person name="Trost E."/>
            <person name="Tauch A."/>
        </authorList>
    </citation>
    <scope>NUCLEOTIDE SEQUENCE [LARGE SCALE GENOMIC DNA]</scope>
    <source>
        <strain evidence="3">DSM 44702 / JCM 12073 / NCIMB 30131</strain>
    </source>
</reference>
<dbReference type="EC" id="2.7.7.7" evidence="2"/>
<dbReference type="EMBL" id="CP002917">
    <property type="protein sequence ID" value="AEK37853.1"/>
    <property type="molecule type" value="Genomic_DNA"/>
</dbReference>
<dbReference type="AlphaFoldDB" id="G0HFG4"/>
<dbReference type="HOGENOM" id="CLU_029910_1_0_11"/>
<dbReference type="eggNOG" id="COG0847">
    <property type="taxonomic scope" value="Bacteria"/>
</dbReference>
<dbReference type="GO" id="GO:0003887">
    <property type="term" value="F:DNA-directed DNA polymerase activity"/>
    <property type="evidence" value="ECO:0007669"/>
    <property type="project" value="UniProtKB-EC"/>
</dbReference>